<gene>
    <name evidence="1" type="ORF">D5086_005615</name>
</gene>
<dbReference type="Proteomes" id="UP000309997">
    <property type="component" value="Unassembled WGS sequence"/>
</dbReference>
<proteinExistence type="predicted"/>
<accession>A0ACC4CTS9</accession>
<organism evidence="1 2">
    <name type="scientific">Populus alba</name>
    <name type="common">White poplar</name>
    <dbReference type="NCBI Taxonomy" id="43335"/>
    <lineage>
        <taxon>Eukaryota</taxon>
        <taxon>Viridiplantae</taxon>
        <taxon>Streptophyta</taxon>
        <taxon>Embryophyta</taxon>
        <taxon>Tracheophyta</taxon>
        <taxon>Spermatophyta</taxon>
        <taxon>Magnoliopsida</taxon>
        <taxon>eudicotyledons</taxon>
        <taxon>Gunneridae</taxon>
        <taxon>Pentapetalae</taxon>
        <taxon>rosids</taxon>
        <taxon>fabids</taxon>
        <taxon>Malpighiales</taxon>
        <taxon>Salicaceae</taxon>
        <taxon>Saliceae</taxon>
        <taxon>Populus</taxon>
    </lineage>
</organism>
<comment type="caution">
    <text evidence="1">The sequence shown here is derived from an EMBL/GenBank/DDBJ whole genome shotgun (WGS) entry which is preliminary data.</text>
</comment>
<sequence>MNHSISMLSPVAGCSALPPNSGTKPQNTPNRRRHFISLLQNCKHNNQIPPIHAKIIRNHHHQDPFVVFELLRVCSNLNSIGYASKIFSHTQNPNVYLYTALIDGLVLSCYYTDGIHLYYQMINSSLVPDSYAVTSVLKACGCRLALKEGREVHSQVLKLGLSSNRSIRIKLIELYGKCGAFDDARQVFDEMPERDVVASTVMINYYFDHGLVHEATSVFSLIRIKDTVCWTAMIDGLVRNGESNRALEVFRNMQREDVMPNEVTIVCVLSACSELGALQLGRWVHSYMDKHGIELNHFVGGALINMYSRCGDIDEAQRVFEQMKEKNVITYNSMIMGFALHGKSVEAIELFRGLIKQGSQRKELVRILAACGNKSSFTPPNPHDTCNLLDQQTGNLVILNLLTPSSFSSARSRQILSKPNPLDCFVVCASRRTPRIRIHLSYTFKPLCSPCSKDSHHRENTSPGVSSSTTSVHVTALDGIVNVNSLFTVAVFVGLSLTTPNQRSLENRVSCDAGIDMAKNLLVFEVVSFSFFLFSSLVAQGLKLAINLLNSKDVDEAFRAHINLKVLRFGMMGSAIGSVMGCVFLMLSMVNVIQIRLGLLSCGSKSAVHAVTALVLLVSSALLVYISTAFYAFLH</sequence>
<evidence type="ECO:0000313" key="1">
    <source>
        <dbReference type="EMBL" id="KAL3604756.1"/>
    </source>
</evidence>
<name>A0ACC4CTS9_POPAL</name>
<keyword evidence="2" id="KW-1185">Reference proteome</keyword>
<evidence type="ECO:0000313" key="2">
    <source>
        <dbReference type="Proteomes" id="UP000309997"/>
    </source>
</evidence>
<protein>
    <submittedName>
        <fullName evidence="1">Uncharacterized protein</fullName>
    </submittedName>
</protein>
<reference evidence="1 2" key="1">
    <citation type="journal article" date="2024" name="Plant Biotechnol. J.">
        <title>Genome and CRISPR/Cas9 system of a widespread forest tree (Populus alba) in the world.</title>
        <authorList>
            <person name="Liu Y.J."/>
            <person name="Jiang P.F."/>
            <person name="Han X.M."/>
            <person name="Li X.Y."/>
            <person name="Wang H.M."/>
            <person name="Wang Y.J."/>
            <person name="Wang X.X."/>
            <person name="Zeng Q.Y."/>
        </authorList>
    </citation>
    <scope>NUCLEOTIDE SEQUENCE [LARGE SCALE GENOMIC DNA]</scope>
    <source>
        <strain evidence="2">cv. PAL-ZL1</strain>
    </source>
</reference>
<dbReference type="EMBL" id="RCHU02000002">
    <property type="protein sequence ID" value="KAL3604756.1"/>
    <property type="molecule type" value="Genomic_DNA"/>
</dbReference>